<dbReference type="EMBL" id="JAHRIO010010277">
    <property type="protein sequence ID" value="MEQ2161068.1"/>
    <property type="molecule type" value="Genomic_DNA"/>
</dbReference>
<reference evidence="9 10" key="1">
    <citation type="submission" date="2021-06" db="EMBL/GenBank/DDBJ databases">
        <authorList>
            <person name="Palmer J.M."/>
        </authorList>
    </citation>
    <scope>NUCLEOTIDE SEQUENCE [LARGE SCALE GENOMIC DNA]</scope>
    <source>
        <strain evidence="9 10">GA_2019</strain>
        <tissue evidence="9">Muscle</tissue>
    </source>
</reference>
<gene>
    <name evidence="9" type="ORF">GOODEAATRI_005992</name>
</gene>
<keyword evidence="4 6" id="KW-1133">Transmembrane helix</keyword>
<evidence type="ECO:0000256" key="1">
    <source>
        <dbReference type="ARBA" id="ARBA00004370"/>
    </source>
</evidence>
<feature type="transmembrane region" description="Helical" evidence="6">
    <location>
        <begin position="126"/>
        <end position="153"/>
    </location>
</feature>
<name>A0ABV0MRK4_9TELE</name>
<evidence type="ECO:0000256" key="4">
    <source>
        <dbReference type="ARBA" id="ARBA00022989"/>
    </source>
</evidence>
<evidence type="ECO:0000259" key="8">
    <source>
        <dbReference type="Pfam" id="PF04116"/>
    </source>
</evidence>
<evidence type="ECO:0000256" key="6">
    <source>
        <dbReference type="SAM" id="Phobius"/>
    </source>
</evidence>
<comment type="similarity">
    <text evidence="2">Belongs to the CBF/MAK21 family.</text>
</comment>
<evidence type="ECO:0000259" key="7">
    <source>
        <dbReference type="Pfam" id="PF03914"/>
    </source>
</evidence>
<evidence type="ECO:0000256" key="5">
    <source>
        <dbReference type="ARBA" id="ARBA00023136"/>
    </source>
</evidence>
<dbReference type="Pfam" id="PF03914">
    <property type="entry name" value="CBF"/>
    <property type="match status" value="1"/>
</dbReference>
<feature type="domain" description="Fatty acid hydroxylase" evidence="8">
    <location>
        <begin position="251"/>
        <end position="386"/>
    </location>
</feature>
<feature type="transmembrane region" description="Helical" evidence="6">
    <location>
        <begin position="247"/>
        <end position="268"/>
    </location>
</feature>
<dbReference type="InterPro" id="IPR006694">
    <property type="entry name" value="Fatty_acid_hydroxylase"/>
</dbReference>
<feature type="transmembrane region" description="Helical" evidence="6">
    <location>
        <begin position="202"/>
        <end position="227"/>
    </location>
</feature>
<feature type="domain" description="CCAAT-binding factor" evidence="7">
    <location>
        <begin position="20"/>
        <end position="70"/>
    </location>
</feature>
<organism evidence="9 10">
    <name type="scientific">Goodea atripinnis</name>
    <dbReference type="NCBI Taxonomy" id="208336"/>
    <lineage>
        <taxon>Eukaryota</taxon>
        <taxon>Metazoa</taxon>
        <taxon>Chordata</taxon>
        <taxon>Craniata</taxon>
        <taxon>Vertebrata</taxon>
        <taxon>Euteleostomi</taxon>
        <taxon>Actinopterygii</taxon>
        <taxon>Neopterygii</taxon>
        <taxon>Teleostei</taxon>
        <taxon>Neoteleostei</taxon>
        <taxon>Acanthomorphata</taxon>
        <taxon>Ovalentaria</taxon>
        <taxon>Atherinomorphae</taxon>
        <taxon>Cyprinodontiformes</taxon>
        <taxon>Goodeidae</taxon>
        <taxon>Goodea</taxon>
    </lineage>
</organism>
<dbReference type="Pfam" id="PF04116">
    <property type="entry name" value="FA_hydroxylase"/>
    <property type="match status" value="1"/>
</dbReference>
<sequence>MALFNTLVIAGAPNDDIIIVLRCLDAMLTRRRKQVTLQRAMAFLKRLSTLSMHVMPNASVGILAANRATMHVSHLSHGAPSDGSSALSVELCRRSPLELFEDYSVKDMTFNPPVAPPAYKKKVGKILLIFSHVFILIVTFMLCVGCVTARLLLGGDHRKTEPDLCQETGDISLEKQVYSVSEHVQVMWNLVRRYKLQSQSSVSWASVWNCLALTLYNHLIFIFPLTVLNWYLRPVLLPLEAPPLPHLLAQVLVCLLLFDFQSFIWHLAHHKVPWLYRTFHKLHHTYTSTSALTAEYSGAWETLSLGLFAAANPLLLGCHPLTEMVFFIVNIWLSVEDHCGYDLPWATHRLIPFGLYGGSRHHDLHHLKSKYNYAPYFTHWDRLAGTLYMED</sequence>
<dbReference type="Proteomes" id="UP001476798">
    <property type="component" value="Unassembled WGS sequence"/>
</dbReference>
<comment type="caution">
    <text evidence="9">The sequence shown here is derived from an EMBL/GenBank/DDBJ whole genome shotgun (WGS) entry which is preliminary data.</text>
</comment>
<accession>A0ABV0MRK4</accession>
<keyword evidence="3 6" id="KW-0812">Transmembrane</keyword>
<evidence type="ECO:0000256" key="3">
    <source>
        <dbReference type="ARBA" id="ARBA00022692"/>
    </source>
</evidence>
<evidence type="ECO:0000313" key="10">
    <source>
        <dbReference type="Proteomes" id="UP001476798"/>
    </source>
</evidence>
<dbReference type="InterPro" id="IPR050307">
    <property type="entry name" value="Sterol_Desaturase_Related"/>
</dbReference>
<evidence type="ECO:0000313" key="9">
    <source>
        <dbReference type="EMBL" id="MEQ2161068.1"/>
    </source>
</evidence>
<comment type="subcellular location">
    <subcellularLocation>
        <location evidence="1">Membrane</location>
    </subcellularLocation>
</comment>
<dbReference type="PANTHER" id="PTHR11863">
    <property type="entry name" value="STEROL DESATURASE"/>
    <property type="match status" value="1"/>
</dbReference>
<proteinExistence type="inferred from homology"/>
<evidence type="ECO:0008006" key="11">
    <source>
        <dbReference type="Google" id="ProtNLM"/>
    </source>
</evidence>
<keyword evidence="10" id="KW-1185">Reference proteome</keyword>
<protein>
    <recommendedName>
        <fullName evidence="11">Fatty acid hydroxylase domain-containing protein</fullName>
    </recommendedName>
</protein>
<keyword evidence="5 6" id="KW-0472">Membrane</keyword>
<dbReference type="InterPro" id="IPR005612">
    <property type="entry name" value="CCAAT-binding_factor"/>
</dbReference>
<evidence type="ECO:0000256" key="2">
    <source>
        <dbReference type="ARBA" id="ARBA00007797"/>
    </source>
</evidence>